<dbReference type="eggNOG" id="ENOG5032SP6">
    <property type="taxonomic scope" value="Bacteria"/>
</dbReference>
<feature type="region of interest" description="Disordered" evidence="1">
    <location>
        <begin position="39"/>
        <end position="69"/>
    </location>
</feature>
<gene>
    <name evidence="3" type="ORF">BSTEL_0758</name>
</gene>
<feature type="compositionally biased region" description="Low complexity" evidence="1">
    <location>
        <begin position="386"/>
        <end position="415"/>
    </location>
</feature>
<dbReference type="AlphaFoldDB" id="A0A087DR48"/>
<feature type="signal peptide" evidence="2">
    <location>
        <begin position="1"/>
        <end position="33"/>
    </location>
</feature>
<keyword evidence="2" id="KW-0732">Signal</keyword>
<protein>
    <submittedName>
        <fullName evidence="3">Cell surface protein</fullName>
    </submittedName>
</protein>
<comment type="caution">
    <text evidence="3">The sequence shown here is derived from an EMBL/GenBank/DDBJ whole genome shotgun (WGS) entry which is preliminary data.</text>
</comment>
<evidence type="ECO:0000256" key="1">
    <source>
        <dbReference type="SAM" id="MobiDB-lite"/>
    </source>
</evidence>
<feature type="compositionally biased region" description="Low complexity" evidence="1">
    <location>
        <begin position="39"/>
        <end position="52"/>
    </location>
</feature>
<feature type="compositionally biased region" description="Acidic residues" evidence="1">
    <location>
        <begin position="57"/>
        <end position="68"/>
    </location>
</feature>
<dbReference type="STRING" id="762211.BSTEL_0758"/>
<reference evidence="3 4" key="1">
    <citation type="submission" date="2014-03" db="EMBL/GenBank/DDBJ databases">
        <title>Genomics of Bifidobacteria.</title>
        <authorList>
            <person name="Ventura M."/>
            <person name="Milani C."/>
            <person name="Lugli G.A."/>
        </authorList>
    </citation>
    <scope>NUCLEOTIDE SEQUENCE [LARGE SCALE GENOMIC DNA]</scope>
    <source>
        <strain evidence="3 4">DSM 23968</strain>
    </source>
</reference>
<sequence>MDVWRMILRTLCAFAAALTVCAGSVAVVAPAFAADGATAAADGADGTDNADGSGDGDTGDGDTGDDGDATTLADVTLRWGMNDETNSAAFYGGCNFLSAGVAADTGGSKTWDESLYTANDGNVSIQKPDANGEWTEATWASKCLTRDGANVTMGKRADGRSINTESQVVVSGGTGTVKSDGTTTVSWKGSWTVAYYGGMTYWSVTDPTLTLAADGTGALTATASGYGADMNDASKWLTLEPQEIHLADFTGGNAVDVAKALDDHGFTATPDYLGVAVNASGDHGSQAGKDAVNEAYWGAFPQSFVDFQMGTGQSAYWYTSGSARDFAKPTLPLYVQYDASYVVDAGEGSPGGGTGTGAGTGSGSGVATSGGAGAAKAGTGAGTAGTGTSADASSDSAGAGDADTADDGSTGADAGAAGVGDDVPLIADNAKTIAVGSGAVAVASALPLATGCLIRHRLGLDAAAELDRCDEGG</sequence>
<dbReference type="EMBL" id="JGZP01000010">
    <property type="protein sequence ID" value="KFI97998.1"/>
    <property type="molecule type" value="Genomic_DNA"/>
</dbReference>
<dbReference type="Proteomes" id="UP000029004">
    <property type="component" value="Unassembled WGS sequence"/>
</dbReference>
<accession>A0A087DR48</accession>
<feature type="compositionally biased region" description="Gly residues" evidence="1">
    <location>
        <begin position="352"/>
        <end position="385"/>
    </location>
</feature>
<feature type="chain" id="PRO_5001820291" evidence="2">
    <location>
        <begin position="34"/>
        <end position="473"/>
    </location>
</feature>
<evidence type="ECO:0000256" key="2">
    <source>
        <dbReference type="SAM" id="SignalP"/>
    </source>
</evidence>
<name>A0A087DR48_9BIFI</name>
<proteinExistence type="predicted"/>
<organism evidence="3 4">
    <name type="scientific">Bifidobacterium stellenboschense</name>
    <dbReference type="NCBI Taxonomy" id="762211"/>
    <lineage>
        <taxon>Bacteria</taxon>
        <taxon>Bacillati</taxon>
        <taxon>Actinomycetota</taxon>
        <taxon>Actinomycetes</taxon>
        <taxon>Bifidobacteriales</taxon>
        <taxon>Bifidobacteriaceae</taxon>
        <taxon>Bifidobacterium</taxon>
    </lineage>
</organism>
<keyword evidence="4" id="KW-1185">Reference proteome</keyword>
<evidence type="ECO:0000313" key="4">
    <source>
        <dbReference type="Proteomes" id="UP000029004"/>
    </source>
</evidence>
<evidence type="ECO:0000313" key="3">
    <source>
        <dbReference type="EMBL" id="KFI97998.1"/>
    </source>
</evidence>
<feature type="region of interest" description="Disordered" evidence="1">
    <location>
        <begin position="352"/>
        <end position="415"/>
    </location>
</feature>